<feature type="transmembrane region" description="Helical" evidence="1">
    <location>
        <begin position="55"/>
        <end position="77"/>
    </location>
</feature>
<accession>A0AAV4EMK6</accession>
<keyword evidence="3" id="KW-1185">Reference proteome</keyword>
<dbReference type="AlphaFoldDB" id="A0AAV4EMK6"/>
<reference evidence="2 3" key="1">
    <citation type="journal article" date="2021" name="Elife">
        <title>Chloroplast acquisition without the gene transfer in kleptoplastic sea slugs, Plakobranchus ocellatus.</title>
        <authorList>
            <person name="Maeda T."/>
            <person name="Takahashi S."/>
            <person name="Yoshida T."/>
            <person name="Shimamura S."/>
            <person name="Takaki Y."/>
            <person name="Nagai Y."/>
            <person name="Toyoda A."/>
            <person name="Suzuki Y."/>
            <person name="Arimoto A."/>
            <person name="Ishii H."/>
            <person name="Satoh N."/>
            <person name="Nishiyama T."/>
            <person name="Hasebe M."/>
            <person name="Maruyama T."/>
            <person name="Minagawa J."/>
            <person name="Obokata J."/>
            <person name="Shigenobu S."/>
        </authorList>
    </citation>
    <scope>NUCLEOTIDE SEQUENCE [LARGE SCALE GENOMIC DNA]</scope>
</reference>
<keyword evidence="1" id="KW-0812">Transmembrane</keyword>
<dbReference type="Proteomes" id="UP000762676">
    <property type="component" value="Unassembled WGS sequence"/>
</dbReference>
<name>A0AAV4EMK6_9GAST</name>
<gene>
    <name evidence="2" type="ORF">ElyMa_000121400</name>
</gene>
<organism evidence="2 3">
    <name type="scientific">Elysia marginata</name>
    <dbReference type="NCBI Taxonomy" id="1093978"/>
    <lineage>
        <taxon>Eukaryota</taxon>
        <taxon>Metazoa</taxon>
        <taxon>Spiralia</taxon>
        <taxon>Lophotrochozoa</taxon>
        <taxon>Mollusca</taxon>
        <taxon>Gastropoda</taxon>
        <taxon>Heterobranchia</taxon>
        <taxon>Euthyneura</taxon>
        <taxon>Panpulmonata</taxon>
        <taxon>Sacoglossa</taxon>
        <taxon>Placobranchoidea</taxon>
        <taxon>Plakobranchidae</taxon>
        <taxon>Elysia</taxon>
    </lineage>
</organism>
<keyword evidence="1" id="KW-1133">Transmembrane helix</keyword>
<evidence type="ECO:0000313" key="2">
    <source>
        <dbReference type="EMBL" id="GFR62069.1"/>
    </source>
</evidence>
<feature type="transmembrane region" description="Helical" evidence="1">
    <location>
        <begin position="32"/>
        <end position="49"/>
    </location>
</feature>
<evidence type="ECO:0000313" key="3">
    <source>
        <dbReference type="Proteomes" id="UP000762676"/>
    </source>
</evidence>
<sequence length="176" mass="20262">MILFLVVKVDCDHNTSSKRGKKQHSNCPNSTISRKNIIIILIIIIIIIITTEIIIIVVVVVVVAAAAAVVVVVVVVVEVKKKHHRRWFSSSQMSDMTHHRKYGRMEIISAFIHIFRPPFECPPDSENKPIIIVIKVLEDNFEENKTEELQDKKESLENIRKKYMEGVVIRSKARWI</sequence>
<evidence type="ECO:0000256" key="1">
    <source>
        <dbReference type="SAM" id="Phobius"/>
    </source>
</evidence>
<dbReference type="EMBL" id="BMAT01000221">
    <property type="protein sequence ID" value="GFR62069.1"/>
    <property type="molecule type" value="Genomic_DNA"/>
</dbReference>
<comment type="caution">
    <text evidence="2">The sequence shown here is derived from an EMBL/GenBank/DDBJ whole genome shotgun (WGS) entry which is preliminary data.</text>
</comment>
<proteinExistence type="predicted"/>
<keyword evidence="1" id="KW-0472">Membrane</keyword>
<protein>
    <submittedName>
        <fullName evidence="2">Uncharacterized protein</fullName>
    </submittedName>
</protein>